<proteinExistence type="predicted"/>
<dbReference type="AlphaFoldDB" id="A0A849AGN9"/>
<feature type="compositionally biased region" description="Basic and acidic residues" evidence="1">
    <location>
        <begin position="45"/>
        <end position="54"/>
    </location>
</feature>
<keyword evidence="2" id="KW-1133">Transmembrane helix</keyword>
<keyword evidence="2" id="KW-0472">Membrane</keyword>
<dbReference type="RefSeq" id="WP_171152153.1">
    <property type="nucleotide sequence ID" value="NZ_JABENB010000001.1"/>
</dbReference>
<protein>
    <submittedName>
        <fullName evidence="3">Uncharacterized protein</fullName>
    </submittedName>
</protein>
<evidence type="ECO:0000313" key="3">
    <source>
        <dbReference type="EMBL" id="NNG38441.1"/>
    </source>
</evidence>
<comment type="caution">
    <text evidence="3">The sequence shown here is derived from an EMBL/GenBank/DDBJ whole genome shotgun (WGS) entry which is preliminary data.</text>
</comment>
<organism evidence="3 4">
    <name type="scientific">Flexivirga aerilata</name>
    <dbReference type="NCBI Taxonomy" id="1656889"/>
    <lineage>
        <taxon>Bacteria</taxon>
        <taxon>Bacillati</taxon>
        <taxon>Actinomycetota</taxon>
        <taxon>Actinomycetes</taxon>
        <taxon>Micrococcales</taxon>
        <taxon>Dermacoccaceae</taxon>
        <taxon>Flexivirga</taxon>
    </lineage>
</organism>
<keyword evidence="2" id="KW-0812">Transmembrane</keyword>
<feature type="transmembrane region" description="Helical" evidence="2">
    <location>
        <begin position="82"/>
        <end position="100"/>
    </location>
</feature>
<accession>A0A849AGN9</accession>
<gene>
    <name evidence="3" type="ORF">HJ588_04020</name>
</gene>
<keyword evidence="4" id="KW-1185">Reference proteome</keyword>
<reference evidence="3 4" key="1">
    <citation type="submission" date="2020-05" db="EMBL/GenBank/DDBJ databases">
        <title>Flexivirga sp. ID2601S isolated from air conditioner.</title>
        <authorList>
            <person name="Kim D.H."/>
        </authorList>
    </citation>
    <scope>NUCLEOTIDE SEQUENCE [LARGE SCALE GENOMIC DNA]</scope>
    <source>
        <strain evidence="3 4">ID2601S</strain>
    </source>
</reference>
<name>A0A849AGN9_9MICO</name>
<evidence type="ECO:0000313" key="4">
    <source>
        <dbReference type="Proteomes" id="UP000557772"/>
    </source>
</evidence>
<evidence type="ECO:0000256" key="1">
    <source>
        <dbReference type="SAM" id="MobiDB-lite"/>
    </source>
</evidence>
<sequence>MTTPPPEDFDQDPTGMRDLLRSLPDPGPMPPAVTDRISAALAREQQARAGDDHTNVTPLARPTSSGMTGAPRTRGSRRPMQVVGGLVAAAAVAAVAVVGIDSLRDDKAPTSAVPSAGATTSLSTTQLAGKVHVTSTGTDYTGASFNAQAAGLASSSASGTPDPAKVTQLGSLATPDGIAACARSIGGSLLDDPDDVKVDLASFEGKTAVIVVVRKGATETAFAVSTTCSKDTAPYAAPRTV</sequence>
<dbReference type="Proteomes" id="UP000557772">
    <property type="component" value="Unassembled WGS sequence"/>
</dbReference>
<feature type="region of interest" description="Disordered" evidence="1">
    <location>
        <begin position="1"/>
        <end position="77"/>
    </location>
</feature>
<evidence type="ECO:0000256" key="2">
    <source>
        <dbReference type="SAM" id="Phobius"/>
    </source>
</evidence>
<dbReference type="EMBL" id="JABENB010000001">
    <property type="protein sequence ID" value="NNG38441.1"/>
    <property type="molecule type" value="Genomic_DNA"/>
</dbReference>